<proteinExistence type="predicted"/>
<dbReference type="Proteomes" id="UP001501195">
    <property type="component" value="Unassembled WGS sequence"/>
</dbReference>
<comment type="caution">
    <text evidence="2">The sequence shown here is derived from an EMBL/GenBank/DDBJ whole genome shotgun (WGS) entry which is preliminary data.</text>
</comment>
<evidence type="ECO:0000313" key="3">
    <source>
        <dbReference type="Proteomes" id="UP001501195"/>
    </source>
</evidence>
<feature type="compositionally biased region" description="Basic and acidic residues" evidence="1">
    <location>
        <begin position="78"/>
        <end position="97"/>
    </location>
</feature>
<protein>
    <submittedName>
        <fullName evidence="2">Uncharacterized protein</fullName>
    </submittedName>
</protein>
<gene>
    <name evidence="2" type="ORF">GCM10023225_03090</name>
</gene>
<dbReference type="EMBL" id="BAABIL010000027">
    <property type="protein sequence ID" value="GAA4962999.1"/>
    <property type="molecule type" value="Genomic_DNA"/>
</dbReference>
<reference evidence="3" key="1">
    <citation type="journal article" date="2019" name="Int. J. Syst. Evol. Microbiol.">
        <title>The Global Catalogue of Microorganisms (GCM) 10K type strain sequencing project: providing services to taxonomists for standard genome sequencing and annotation.</title>
        <authorList>
            <consortium name="The Broad Institute Genomics Platform"/>
            <consortium name="The Broad Institute Genome Sequencing Center for Infectious Disease"/>
            <person name="Wu L."/>
            <person name="Ma J."/>
        </authorList>
    </citation>
    <scope>NUCLEOTIDE SEQUENCE [LARGE SCALE GENOMIC DNA]</scope>
    <source>
        <strain evidence="3">JCM 18126</strain>
    </source>
</reference>
<sequence length="104" mass="10737">MSCETLPVADRAPHRAGGPGTRTPCRARRPTARRTAPGGSGRRSGAVVGCGAAGWQAADLAIPVRRGRRGTDASPGRAADDFRRAWDVPPDDAHEHATSGGGSR</sequence>
<name>A0ABP9H7G0_9ACTN</name>
<keyword evidence="3" id="KW-1185">Reference proteome</keyword>
<evidence type="ECO:0000256" key="1">
    <source>
        <dbReference type="SAM" id="MobiDB-lite"/>
    </source>
</evidence>
<feature type="region of interest" description="Disordered" evidence="1">
    <location>
        <begin position="1"/>
        <end position="47"/>
    </location>
</feature>
<feature type="compositionally biased region" description="Low complexity" evidence="1">
    <location>
        <begin position="33"/>
        <end position="47"/>
    </location>
</feature>
<feature type="region of interest" description="Disordered" evidence="1">
    <location>
        <begin position="64"/>
        <end position="104"/>
    </location>
</feature>
<organism evidence="2 3">
    <name type="scientific">Kineococcus glutinatus</name>
    <dbReference type="NCBI Taxonomy" id="1070872"/>
    <lineage>
        <taxon>Bacteria</taxon>
        <taxon>Bacillati</taxon>
        <taxon>Actinomycetota</taxon>
        <taxon>Actinomycetes</taxon>
        <taxon>Kineosporiales</taxon>
        <taxon>Kineosporiaceae</taxon>
        <taxon>Kineococcus</taxon>
    </lineage>
</organism>
<evidence type="ECO:0000313" key="2">
    <source>
        <dbReference type="EMBL" id="GAA4962999.1"/>
    </source>
</evidence>
<accession>A0ABP9H7G0</accession>